<dbReference type="RefSeq" id="WP_182124329.1">
    <property type="nucleotide sequence ID" value="NZ_JACGLS010000001.1"/>
</dbReference>
<dbReference type="Gene3D" id="3.80.10.10">
    <property type="entry name" value="Ribonuclease Inhibitor"/>
    <property type="match status" value="1"/>
</dbReference>
<name>A0A839AQ79_9FLAO</name>
<keyword evidence="4" id="KW-1185">Reference proteome</keyword>
<gene>
    <name evidence="3" type="ORF">H3Z83_04845</name>
</gene>
<dbReference type="SUPFAM" id="SSF52058">
    <property type="entry name" value="L domain-like"/>
    <property type="match status" value="1"/>
</dbReference>
<evidence type="ECO:0000313" key="3">
    <source>
        <dbReference type="EMBL" id="MBA6155851.1"/>
    </source>
</evidence>
<dbReference type="GO" id="GO:0035591">
    <property type="term" value="F:signaling adaptor activity"/>
    <property type="evidence" value="ECO:0007669"/>
    <property type="project" value="TreeGrafter"/>
</dbReference>
<comment type="caution">
    <text evidence="3">The sequence shown here is derived from an EMBL/GenBank/DDBJ whole genome shotgun (WGS) entry which is preliminary data.</text>
</comment>
<evidence type="ECO:0008006" key="5">
    <source>
        <dbReference type="Google" id="ProtNLM"/>
    </source>
</evidence>
<keyword evidence="1" id="KW-0433">Leucine-rich repeat</keyword>
<evidence type="ECO:0000256" key="2">
    <source>
        <dbReference type="ARBA" id="ARBA00022737"/>
    </source>
</evidence>
<organism evidence="3 4">
    <name type="scientific">Tenacibaculum pelagium</name>
    <dbReference type="NCBI Taxonomy" id="2759527"/>
    <lineage>
        <taxon>Bacteria</taxon>
        <taxon>Pseudomonadati</taxon>
        <taxon>Bacteroidota</taxon>
        <taxon>Flavobacteriia</taxon>
        <taxon>Flavobacteriales</taxon>
        <taxon>Flavobacteriaceae</taxon>
        <taxon>Tenacibaculum</taxon>
    </lineage>
</organism>
<dbReference type="PANTHER" id="PTHR47566:SF1">
    <property type="entry name" value="PROTEIN NUD1"/>
    <property type="match status" value="1"/>
</dbReference>
<keyword evidence="2" id="KW-0677">Repeat</keyword>
<sequence>MKIFISLCFTLLFAVNINSQETITIPDIGLEECLIDLGIDSNGLNGSILVSDAKYVVNLNINDPITNKLLPNVHSKVKDLTGLEHFPNLKRIDCYGNNITKIDLSKSTSITFLNCSDNKIESLDLSNNKELNYVSCDSNKLHTLILGDNPNLESLYCSSNKLTSLNVEGCSNLESFDTTGNKLNTIIVSNEQLSNTPEGWYKDVSTKYSNTLSSDNSSTNNNPTVQEIKKETTPATQQTIVAQSTPVTNNQSNDSAANYFQKFQLSVITEYDKSVLNAAHLQSKKEELQKKYNLNPDQLNKWIAKYSNLKVNNRDANTVPPARNTATFLLKFKKSAVEEYEELVLNSAHLQSKKEIIQKKYNLKPEDFTKWINSFGNHSLKAKTNNSAETTKSFYDKFKKSVVEEYEFLVLNATYIQNKKREIQQKYNLTATQLNEWVKKHSKVKTL</sequence>
<dbReference type="EMBL" id="JACGLS010000001">
    <property type="protein sequence ID" value="MBA6155851.1"/>
    <property type="molecule type" value="Genomic_DNA"/>
</dbReference>
<protein>
    <recommendedName>
        <fullName evidence="5">Leucine-rich repeat domain-containing protein</fullName>
    </recommendedName>
</protein>
<proteinExistence type="predicted"/>
<dbReference type="InterPro" id="IPR052574">
    <property type="entry name" value="CDIRP"/>
</dbReference>
<evidence type="ECO:0000313" key="4">
    <source>
        <dbReference type="Proteomes" id="UP000563906"/>
    </source>
</evidence>
<dbReference type="AlphaFoldDB" id="A0A839AQ79"/>
<accession>A0A839AQ79</accession>
<evidence type="ECO:0000256" key="1">
    <source>
        <dbReference type="ARBA" id="ARBA00022614"/>
    </source>
</evidence>
<dbReference type="InterPro" id="IPR032675">
    <property type="entry name" value="LRR_dom_sf"/>
</dbReference>
<reference evidence="3 4" key="1">
    <citation type="submission" date="2020-07" db="EMBL/GenBank/DDBJ databases">
        <title>Bacterium isolated from marine sediment.</title>
        <authorList>
            <person name="Shang D."/>
            <person name="Du Z.-J."/>
        </authorList>
    </citation>
    <scope>NUCLEOTIDE SEQUENCE [LARGE SCALE GENOMIC DNA]</scope>
    <source>
        <strain evidence="3 4">S7007</strain>
    </source>
</reference>
<dbReference type="Proteomes" id="UP000563906">
    <property type="component" value="Unassembled WGS sequence"/>
</dbReference>
<dbReference type="PANTHER" id="PTHR47566">
    <property type="match status" value="1"/>
</dbReference>